<feature type="transmembrane region" description="Helical" evidence="1">
    <location>
        <begin position="33"/>
        <end position="51"/>
    </location>
</feature>
<organism evidence="3 4">
    <name type="scientific">Thermoclostridium stercorarium subsp. thermolacticum DSM 2910</name>
    <dbReference type="NCBI Taxonomy" id="1121336"/>
    <lineage>
        <taxon>Bacteria</taxon>
        <taxon>Bacillati</taxon>
        <taxon>Bacillota</taxon>
        <taxon>Clostridia</taxon>
        <taxon>Eubacteriales</taxon>
        <taxon>Oscillospiraceae</taxon>
        <taxon>Thermoclostridium</taxon>
    </lineage>
</organism>
<feature type="transmembrane region" description="Helical" evidence="1">
    <location>
        <begin position="6"/>
        <end position="26"/>
    </location>
</feature>
<protein>
    <recommendedName>
        <fullName evidence="2">LiaI-LiaF-like transmembrane region domain-containing protein</fullName>
    </recommendedName>
</protein>
<dbReference type="OrthoDB" id="1950287at2"/>
<keyword evidence="1" id="KW-0472">Membrane</keyword>
<dbReference type="Proteomes" id="UP000092971">
    <property type="component" value="Chromosome"/>
</dbReference>
<accession>A0A1B1YCJ3</accession>
<evidence type="ECO:0000256" key="1">
    <source>
        <dbReference type="SAM" id="Phobius"/>
    </source>
</evidence>
<gene>
    <name evidence="3" type="ORF">CSTERTH_05180</name>
</gene>
<dbReference type="InterPro" id="IPR043726">
    <property type="entry name" value="LiaI-LiaF-like_TM1"/>
</dbReference>
<dbReference type="AlphaFoldDB" id="A0A1B1YCJ3"/>
<dbReference type="EMBL" id="CP014672">
    <property type="protein sequence ID" value="ANW98474.1"/>
    <property type="molecule type" value="Genomic_DNA"/>
</dbReference>
<dbReference type="Pfam" id="PF18917">
    <property type="entry name" value="LiaI-LiaF-like_TM1"/>
    <property type="match status" value="1"/>
</dbReference>
<evidence type="ECO:0000259" key="2">
    <source>
        <dbReference type="Pfam" id="PF18917"/>
    </source>
</evidence>
<dbReference type="RefSeq" id="WP_015358781.1">
    <property type="nucleotide sequence ID" value="NZ_CP014672.1"/>
</dbReference>
<sequence>MKRKSTVGLVLIFIGIIWIMDLVGVMELDWTKALRTLWPVIFIAAGISLLFDRNRFISILAWILVFVVFIGFCIIDEVEKDFEFEKDKSDFKYVEADIVPAADEIFLDGATEEGKLIIELETAKVNIEDGHGELLAKLDTDIPNLEQQFAEGKQAVLRYMHRETEKSNIAGNFTLWINHDIPWEMDTTLSVVDGKLNLSKIPVKKLNLKLGVGDLDLIIGDRQEHMTVNIQAGATDLDIYIPENAGLMVKSGRLLSNISFHNINMVNKDDVYISDNYDEATQKIEMQIQSAVSTIEIFAQ</sequence>
<keyword evidence="1" id="KW-1133">Transmembrane helix</keyword>
<keyword evidence="1" id="KW-0812">Transmembrane</keyword>
<name>A0A1B1YCJ3_THEST</name>
<proteinExistence type="predicted"/>
<feature type="transmembrane region" description="Helical" evidence="1">
    <location>
        <begin position="57"/>
        <end position="75"/>
    </location>
</feature>
<feature type="domain" description="LiaI-LiaF-like transmembrane region" evidence="2">
    <location>
        <begin position="6"/>
        <end position="50"/>
    </location>
</feature>
<evidence type="ECO:0000313" key="4">
    <source>
        <dbReference type="Proteomes" id="UP000092971"/>
    </source>
</evidence>
<evidence type="ECO:0000313" key="3">
    <source>
        <dbReference type="EMBL" id="ANW98474.1"/>
    </source>
</evidence>
<reference evidence="3 4" key="1">
    <citation type="submission" date="2016-02" db="EMBL/GenBank/DDBJ databases">
        <title>Comparison of Clostridium stercorarium subspecies using comparative genomics and transcriptomics.</title>
        <authorList>
            <person name="Schellenberg J."/>
            <person name="Thallinger G."/>
            <person name="Levin D.B."/>
            <person name="Zhang X."/>
            <person name="Alvare G."/>
            <person name="Fristensky B."/>
            <person name="Sparling R."/>
        </authorList>
    </citation>
    <scope>NUCLEOTIDE SEQUENCE [LARGE SCALE GENOMIC DNA]</scope>
    <source>
        <strain evidence="3 4">DSM 2910</strain>
    </source>
</reference>